<keyword evidence="3" id="KW-0175">Coiled coil</keyword>
<dbReference type="PANTHER" id="PTHR14428:SF5">
    <property type="entry name" value="NUCLEOLAR COMPLEX PROTEIN 3 HOMOLOG"/>
    <property type="match status" value="1"/>
</dbReference>
<reference evidence="10" key="1">
    <citation type="journal article" date="2013" name="New Phytol.">
        <title>Comparative genomic and transcriptomic analyses reveal the hemibiotrophic stage shift of Colletotrichum fungi.</title>
        <authorList>
            <person name="Gan P."/>
            <person name="Ikeda K."/>
            <person name="Irieda H."/>
            <person name="Narusaka M."/>
            <person name="O'Connell R.J."/>
            <person name="Narusaka Y."/>
            <person name="Takano Y."/>
            <person name="Kubo Y."/>
            <person name="Shirasu K."/>
        </authorList>
    </citation>
    <scope>NUCLEOTIDE SEQUENCE [LARGE SCALE GENOMIC DNA]</scope>
    <source>
        <strain evidence="10">104-T / ATCC 96160 / CBS 514.97 / LARS 414 / MAFF 240422</strain>
    </source>
</reference>
<feature type="domain" description="CCAAT-binding factor" evidence="7">
    <location>
        <begin position="508"/>
        <end position="691"/>
    </location>
</feature>
<feature type="compositionally biased region" description="Basic residues" evidence="6">
    <location>
        <begin position="1"/>
        <end position="11"/>
    </location>
</feature>
<evidence type="ECO:0000313" key="10">
    <source>
        <dbReference type="Proteomes" id="UP000014480"/>
    </source>
</evidence>
<dbReference type="GO" id="GO:0006267">
    <property type="term" value="P:pre-replicative complex assembly involved in nuclear cell cycle DNA replication"/>
    <property type="evidence" value="ECO:0007669"/>
    <property type="project" value="EnsemblFungi"/>
</dbReference>
<protein>
    <recommendedName>
        <fullName evidence="5">Nucleolar complex-associated protein 3</fullName>
    </recommendedName>
</protein>
<dbReference type="Pfam" id="PF03914">
    <property type="entry name" value="CBF"/>
    <property type="match status" value="1"/>
</dbReference>
<dbReference type="GO" id="GO:0042273">
    <property type="term" value="P:ribosomal large subunit biogenesis"/>
    <property type="evidence" value="ECO:0007669"/>
    <property type="project" value="EnsemblFungi"/>
</dbReference>
<reference evidence="10" key="2">
    <citation type="journal article" date="2019" name="Mol. Plant Microbe Interact.">
        <title>Genome sequence resources for four phytopathogenic fungi from the Colletotrichum orbiculare species complex.</title>
        <authorList>
            <person name="Gan P."/>
            <person name="Tsushima A."/>
            <person name="Narusaka M."/>
            <person name="Narusaka Y."/>
            <person name="Takano Y."/>
            <person name="Kubo Y."/>
            <person name="Shirasu K."/>
        </authorList>
    </citation>
    <scope>GENOME REANNOTATION</scope>
    <source>
        <strain evidence="10">104-T / ATCC 96160 / CBS 514.97 / LARS 414 / MAFF 240422</strain>
    </source>
</reference>
<feature type="compositionally biased region" description="Basic and acidic residues" evidence="6">
    <location>
        <begin position="351"/>
        <end position="360"/>
    </location>
</feature>
<dbReference type="InterPro" id="IPR011501">
    <property type="entry name" value="Noc3_N"/>
</dbReference>
<gene>
    <name evidence="9" type="primary">NOC3</name>
    <name evidence="9" type="ORF">Cob_v002968</name>
</gene>
<feature type="compositionally biased region" description="Acidic residues" evidence="6">
    <location>
        <begin position="469"/>
        <end position="498"/>
    </location>
</feature>
<feature type="region of interest" description="Disordered" evidence="6">
    <location>
        <begin position="1"/>
        <end position="104"/>
    </location>
</feature>
<proteinExistence type="inferred from homology"/>
<keyword evidence="5" id="KW-0690">Ribosome biogenesis</keyword>
<accession>N4V7V4</accession>
<feature type="region of interest" description="Disordered" evidence="6">
    <location>
        <begin position="351"/>
        <end position="374"/>
    </location>
</feature>
<feature type="domain" description="Nucleolar complex-associated protein 3 N-terminal" evidence="8">
    <location>
        <begin position="138"/>
        <end position="228"/>
    </location>
</feature>
<evidence type="ECO:0000313" key="9">
    <source>
        <dbReference type="EMBL" id="TDZ23735.1"/>
    </source>
</evidence>
<dbReference type="EMBL" id="AMCV02000005">
    <property type="protein sequence ID" value="TDZ23735.1"/>
    <property type="molecule type" value="Genomic_DNA"/>
</dbReference>
<keyword evidence="10" id="KW-1185">Reference proteome</keyword>
<dbReference type="GO" id="GO:0006364">
    <property type="term" value="P:rRNA processing"/>
    <property type="evidence" value="ECO:0007669"/>
    <property type="project" value="EnsemblFungi"/>
</dbReference>
<comment type="subcellular location">
    <subcellularLocation>
        <location evidence="1 5">Nucleus</location>
        <location evidence="1 5">Nucleolus</location>
    </subcellularLocation>
</comment>
<dbReference type="InterPro" id="IPR016903">
    <property type="entry name" value="Nucleolar_cplx-assoc_3"/>
</dbReference>
<comment type="similarity">
    <text evidence="2 5">Belongs to the CBF/MAK21 family.</text>
</comment>
<dbReference type="GO" id="GO:0003682">
    <property type="term" value="F:chromatin binding"/>
    <property type="evidence" value="ECO:0007669"/>
    <property type="project" value="EnsemblFungi"/>
</dbReference>
<dbReference type="OrthoDB" id="10263597at2759"/>
<dbReference type="eggNOG" id="KOG2153">
    <property type="taxonomic scope" value="Eukaryota"/>
</dbReference>
<evidence type="ECO:0000259" key="8">
    <source>
        <dbReference type="Pfam" id="PF07540"/>
    </source>
</evidence>
<dbReference type="InterPro" id="IPR016024">
    <property type="entry name" value="ARM-type_fold"/>
</dbReference>
<evidence type="ECO:0000256" key="6">
    <source>
        <dbReference type="SAM" id="MobiDB-lite"/>
    </source>
</evidence>
<evidence type="ECO:0000256" key="3">
    <source>
        <dbReference type="ARBA" id="ARBA00023054"/>
    </source>
</evidence>
<dbReference type="AlphaFoldDB" id="N4V7V4"/>
<comment type="function">
    <text evidence="5">Required for synthesis of 60S ribosomal subunits and the transport of pre-ribosomes from the nucleoplasm to the cytoplasm.</text>
</comment>
<dbReference type="PIRSF" id="PIRSF028977">
    <property type="entry name" value="Nucleolar_complex_p3"/>
    <property type="match status" value="1"/>
</dbReference>
<keyword evidence="4" id="KW-0539">Nucleus</keyword>
<name>N4V7V4_COLOR</name>
<dbReference type="Proteomes" id="UP000014480">
    <property type="component" value="Unassembled WGS sequence"/>
</dbReference>
<dbReference type="GO" id="GO:0030691">
    <property type="term" value="C:Noc2p-Noc3p complex"/>
    <property type="evidence" value="ECO:0007669"/>
    <property type="project" value="EnsemblFungi"/>
</dbReference>
<dbReference type="SUPFAM" id="SSF48371">
    <property type="entry name" value="ARM repeat"/>
    <property type="match status" value="1"/>
</dbReference>
<dbReference type="GO" id="GO:0005730">
    <property type="term" value="C:nucleolus"/>
    <property type="evidence" value="ECO:0007669"/>
    <property type="project" value="UniProtKB-SubCell"/>
</dbReference>
<evidence type="ECO:0000256" key="5">
    <source>
        <dbReference type="PIRNR" id="PIRNR028977"/>
    </source>
</evidence>
<feature type="compositionally biased region" description="Acidic residues" evidence="6">
    <location>
        <begin position="82"/>
        <end position="96"/>
    </location>
</feature>
<dbReference type="Pfam" id="PF07540">
    <property type="entry name" value="NOC3p"/>
    <property type="match status" value="1"/>
</dbReference>
<evidence type="ECO:0000256" key="2">
    <source>
        <dbReference type="ARBA" id="ARBA00007797"/>
    </source>
</evidence>
<dbReference type="GO" id="GO:0005656">
    <property type="term" value="C:nuclear pre-replicative complex"/>
    <property type="evidence" value="ECO:0007669"/>
    <property type="project" value="EnsemblFungi"/>
</dbReference>
<dbReference type="GO" id="GO:0006270">
    <property type="term" value="P:DNA replication initiation"/>
    <property type="evidence" value="ECO:0007669"/>
    <property type="project" value="EnsemblFungi"/>
</dbReference>
<comment type="caution">
    <text evidence="9">The sequence shown here is derived from an EMBL/GenBank/DDBJ whole genome shotgun (WGS) entry which is preliminary data.</text>
</comment>
<evidence type="ECO:0000256" key="4">
    <source>
        <dbReference type="ARBA" id="ARBA00023242"/>
    </source>
</evidence>
<dbReference type="HOGENOM" id="CLU_012441_3_0_1"/>
<sequence>MSTRAPKRRRLTPPPEDDDSQPKSRSSKKIQKAFFKSAAGWDLEQDYENRKRKGAKKDKKESNRLPIKTADGRIEQLRALEDDNDDAESVESDGEWLEGKEDPEAIAEAEAEAARLRKERRKEEEENALPEHVQIIHAKEELAKIATAVNEDPEENVGAFKALAKVGQSRIPAIQKLTLATQLAVYKDVIPGYRIRPVAEDAPVEKLSKEVRKLRAFEQALVSGYQGYVKELAKWAKADIPATRKGGQSISSVAIACACTLVNAVPHFNFRSDLLKILVAKLSKRKVDADFVKCRKALETLFDEDEEGRPSMEAVSLLAKMMKARDFAVDETVPNLFLHLRLLSEFAGKGSQDRVDRDSDQTAPTQTRKSFKKEFRTKKERKMLKEQKAIEKDMQQADALVSHEERERMQSETLKLVFVSYFRILKLRVPHLMGAVLEGLAKYAHLINQDFFGDLLEALKELIRHAQEDAEGDVEPSEEEAALETPEDDENDDDDDDDSTSRNTTREALLCTVTAFTLLAGQDAHNSRAELHLDLSHFVTHLFTSLPALSLNPDLELTSKSLHIRPGASTRDNRVNLQTTTVLLLRCLTAVLLPTYQIRSVPPLRLAAFSKQLMSAALHTPDKSAQAVLALLQDVAHSHGKKIAAMWRTEERKGDGNYNALSDSVEGSNPFATTVWEGELLRRHFSPKVREGVKLLEKSIGNA</sequence>
<dbReference type="InterPro" id="IPR005612">
    <property type="entry name" value="CCAAT-binding_factor"/>
</dbReference>
<feature type="region of interest" description="Disordered" evidence="6">
    <location>
        <begin position="468"/>
        <end position="504"/>
    </location>
</feature>
<dbReference type="STRING" id="1213857.N4V7V4"/>
<evidence type="ECO:0000259" key="7">
    <source>
        <dbReference type="Pfam" id="PF03914"/>
    </source>
</evidence>
<dbReference type="PANTHER" id="PTHR14428">
    <property type="entry name" value="NUCLEOLAR COMPLEX PROTEIN 3"/>
    <property type="match status" value="1"/>
</dbReference>
<evidence type="ECO:0000256" key="1">
    <source>
        <dbReference type="ARBA" id="ARBA00004604"/>
    </source>
</evidence>
<feature type="compositionally biased region" description="Basic and acidic residues" evidence="6">
    <location>
        <begin position="70"/>
        <end position="81"/>
    </location>
</feature>
<organism evidence="9 10">
    <name type="scientific">Colletotrichum orbiculare (strain 104-T / ATCC 96160 / CBS 514.97 / LARS 414 / MAFF 240422)</name>
    <name type="common">Cucumber anthracnose fungus</name>
    <name type="synonym">Colletotrichum lagenarium</name>
    <dbReference type="NCBI Taxonomy" id="1213857"/>
    <lineage>
        <taxon>Eukaryota</taxon>
        <taxon>Fungi</taxon>
        <taxon>Dikarya</taxon>
        <taxon>Ascomycota</taxon>
        <taxon>Pezizomycotina</taxon>
        <taxon>Sordariomycetes</taxon>
        <taxon>Hypocreomycetidae</taxon>
        <taxon>Glomerellales</taxon>
        <taxon>Glomerellaceae</taxon>
        <taxon>Colletotrichum</taxon>
        <taxon>Colletotrichum orbiculare species complex</taxon>
    </lineage>
</organism>